<evidence type="ECO:0000313" key="2">
    <source>
        <dbReference type="Proteomes" id="UP000199013"/>
    </source>
</evidence>
<sequence>MKPTVVYPSVRVDAAGRGVVSMAGGVLLVETVRATGLDRALSVALAP</sequence>
<name>A0A1C3NVF7_9ACTN</name>
<protein>
    <submittedName>
        <fullName evidence="1">Uncharacterized protein</fullName>
    </submittedName>
</protein>
<dbReference type="AlphaFoldDB" id="A0A1C3NVF7"/>
<evidence type="ECO:0000313" key="1">
    <source>
        <dbReference type="EMBL" id="SBW19414.1"/>
    </source>
</evidence>
<proteinExistence type="predicted"/>
<dbReference type="Proteomes" id="UP000199013">
    <property type="component" value="Unassembled WGS sequence"/>
</dbReference>
<gene>
    <name evidence="1" type="ORF">FDG2_1356</name>
</gene>
<organism evidence="1 2">
    <name type="scientific">Candidatus Protofrankia californiensis</name>
    <dbReference type="NCBI Taxonomy" id="1839754"/>
    <lineage>
        <taxon>Bacteria</taxon>
        <taxon>Bacillati</taxon>
        <taxon>Actinomycetota</taxon>
        <taxon>Actinomycetes</taxon>
        <taxon>Frankiales</taxon>
        <taxon>Frankiaceae</taxon>
        <taxon>Protofrankia</taxon>
    </lineage>
</organism>
<accession>A0A1C3NVF7</accession>
<reference evidence="2" key="1">
    <citation type="submission" date="2016-02" db="EMBL/GenBank/DDBJ databases">
        <authorList>
            <person name="Wibberg D."/>
        </authorList>
    </citation>
    <scope>NUCLEOTIDE SEQUENCE [LARGE SCALE GENOMIC DNA]</scope>
</reference>
<dbReference type="EMBL" id="FLUV01000570">
    <property type="protein sequence ID" value="SBW19414.1"/>
    <property type="molecule type" value="Genomic_DNA"/>
</dbReference>
<keyword evidence="2" id="KW-1185">Reference proteome</keyword>